<reference evidence="2" key="2">
    <citation type="submission" date="2018-02" db="UniProtKB">
        <authorList>
            <consortium name="EnsemblPlants"/>
        </authorList>
    </citation>
    <scope>IDENTIFICATION</scope>
    <source>
        <strain evidence="2">Williams 82</strain>
    </source>
</reference>
<dbReference type="CDD" id="cd00303">
    <property type="entry name" value="retropepsin_like"/>
    <property type="match status" value="1"/>
</dbReference>
<dbReference type="InParanoid" id="A0A0R0LF02"/>
<accession>A0A0R0LF02</accession>
<protein>
    <submittedName>
        <fullName evidence="1 2">Uncharacterized protein</fullName>
    </submittedName>
</protein>
<evidence type="ECO:0000313" key="1">
    <source>
        <dbReference type="EMBL" id="KRH75403.1"/>
    </source>
</evidence>
<dbReference type="InterPro" id="IPR021109">
    <property type="entry name" value="Peptidase_aspartic_dom_sf"/>
</dbReference>
<dbReference type="SUPFAM" id="SSF50630">
    <property type="entry name" value="Acid proteases"/>
    <property type="match status" value="1"/>
</dbReference>
<dbReference type="EnsemblPlants" id="KRH75403">
    <property type="protein sequence ID" value="KRH75403"/>
    <property type="gene ID" value="GLYMA_01G083500"/>
</dbReference>
<evidence type="ECO:0000313" key="2">
    <source>
        <dbReference type="EnsemblPlants" id="KRH75403"/>
    </source>
</evidence>
<dbReference type="Proteomes" id="UP000008827">
    <property type="component" value="Chromosome 1"/>
</dbReference>
<dbReference type="PANTHER" id="PTHR33240">
    <property type="entry name" value="OS08G0508500 PROTEIN"/>
    <property type="match status" value="1"/>
</dbReference>
<dbReference type="Gramene" id="KRH75403">
    <property type="protein sequence ID" value="KRH75403"/>
    <property type="gene ID" value="GLYMA_01G083500"/>
</dbReference>
<sequence length="164" mass="18416">MVILIPSEFWAYAKQSNKLDGDVFVEDVECASLIIDPNQQGKAMIFEKPIEEMGRHLKPLYIRAHINDKTLSRVIVDGGVVLNVIPINTMKKIGKGVEDLTTNMKMIKFTCGGTYAWRVLVVDITVGTKTKKIVLFVVDAKPAYTLLLGRDWIHRSKCVTSTIH</sequence>
<proteinExistence type="predicted"/>
<dbReference type="Gene3D" id="2.40.70.10">
    <property type="entry name" value="Acid Proteases"/>
    <property type="match status" value="1"/>
</dbReference>
<keyword evidence="3" id="KW-1185">Reference proteome</keyword>
<dbReference type="OMA" id="FVEDVEC"/>
<dbReference type="AlphaFoldDB" id="A0A0R0LF02"/>
<evidence type="ECO:0000313" key="3">
    <source>
        <dbReference type="Proteomes" id="UP000008827"/>
    </source>
</evidence>
<organism evidence="1">
    <name type="scientific">Glycine max</name>
    <name type="common">Soybean</name>
    <name type="synonym">Glycine hispida</name>
    <dbReference type="NCBI Taxonomy" id="3847"/>
    <lineage>
        <taxon>Eukaryota</taxon>
        <taxon>Viridiplantae</taxon>
        <taxon>Streptophyta</taxon>
        <taxon>Embryophyta</taxon>
        <taxon>Tracheophyta</taxon>
        <taxon>Spermatophyta</taxon>
        <taxon>Magnoliopsida</taxon>
        <taxon>eudicotyledons</taxon>
        <taxon>Gunneridae</taxon>
        <taxon>Pentapetalae</taxon>
        <taxon>rosids</taxon>
        <taxon>fabids</taxon>
        <taxon>Fabales</taxon>
        <taxon>Fabaceae</taxon>
        <taxon>Papilionoideae</taxon>
        <taxon>50 kb inversion clade</taxon>
        <taxon>NPAAA clade</taxon>
        <taxon>indigoferoid/millettioid clade</taxon>
        <taxon>Phaseoleae</taxon>
        <taxon>Glycine</taxon>
        <taxon>Glycine subgen. Soja</taxon>
    </lineage>
</organism>
<name>A0A0R0LF02_SOYBN</name>
<reference evidence="1" key="3">
    <citation type="submission" date="2018-07" db="EMBL/GenBank/DDBJ databases">
        <title>WGS assembly of Glycine max.</title>
        <authorList>
            <person name="Schmutz J."/>
            <person name="Cannon S."/>
            <person name="Schlueter J."/>
            <person name="Ma J."/>
            <person name="Mitros T."/>
            <person name="Nelson W."/>
            <person name="Hyten D."/>
            <person name="Song Q."/>
            <person name="Thelen J."/>
            <person name="Cheng J."/>
            <person name="Xu D."/>
            <person name="Hellsten U."/>
            <person name="May G."/>
            <person name="Yu Y."/>
            <person name="Sakurai T."/>
            <person name="Umezawa T."/>
            <person name="Bhattacharyya M."/>
            <person name="Sandhu D."/>
            <person name="Valliyodan B."/>
            <person name="Lindquist E."/>
            <person name="Peto M."/>
            <person name="Grant D."/>
            <person name="Shu S."/>
            <person name="Goodstein D."/>
            <person name="Barry K."/>
            <person name="Futrell-Griggs M."/>
            <person name="Abernathy B."/>
            <person name="Du J."/>
            <person name="Tian Z."/>
            <person name="Zhu L."/>
            <person name="Gill N."/>
            <person name="Joshi T."/>
            <person name="Libault M."/>
            <person name="Sethuraman A."/>
            <person name="Zhang X."/>
            <person name="Shinozaki K."/>
            <person name="Nguyen H."/>
            <person name="Wing R."/>
            <person name="Cregan P."/>
            <person name="Specht J."/>
            <person name="Grimwood J."/>
            <person name="Rokhsar D."/>
            <person name="Stacey G."/>
            <person name="Shoemaker R."/>
            <person name="Jackson S."/>
        </authorList>
    </citation>
    <scope>NUCLEOTIDE SEQUENCE</scope>
    <source>
        <tissue evidence="1">Callus</tissue>
    </source>
</reference>
<dbReference type="STRING" id="3847.A0A0R0LF02"/>
<dbReference type="PANTHER" id="PTHR33240:SF15">
    <property type="entry name" value="GAG-PRO-LIKE PROTEIN"/>
    <property type="match status" value="1"/>
</dbReference>
<reference evidence="1 2" key="1">
    <citation type="journal article" date="2010" name="Nature">
        <title>Genome sequence of the palaeopolyploid soybean.</title>
        <authorList>
            <person name="Schmutz J."/>
            <person name="Cannon S.B."/>
            <person name="Schlueter J."/>
            <person name="Ma J."/>
            <person name="Mitros T."/>
            <person name="Nelson W."/>
            <person name="Hyten D.L."/>
            <person name="Song Q."/>
            <person name="Thelen J.J."/>
            <person name="Cheng J."/>
            <person name="Xu D."/>
            <person name="Hellsten U."/>
            <person name="May G.D."/>
            <person name="Yu Y."/>
            <person name="Sakurai T."/>
            <person name="Umezawa T."/>
            <person name="Bhattacharyya M.K."/>
            <person name="Sandhu D."/>
            <person name="Valliyodan B."/>
            <person name="Lindquist E."/>
            <person name="Peto M."/>
            <person name="Grant D."/>
            <person name="Shu S."/>
            <person name="Goodstein D."/>
            <person name="Barry K."/>
            <person name="Futrell-Griggs M."/>
            <person name="Abernathy B."/>
            <person name="Du J."/>
            <person name="Tian Z."/>
            <person name="Zhu L."/>
            <person name="Gill N."/>
            <person name="Joshi T."/>
            <person name="Libault M."/>
            <person name="Sethuraman A."/>
            <person name="Zhang X.-C."/>
            <person name="Shinozaki K."/>
            <person name="Nguyen H.T."/>
            <person name="Wing R.A."/>
            <person name="Cregan P."/>
            <person name="Specht J."/>
            <person name="Grimwood J."/>
            <person name="Rokhsar D."/>
            <person name="Stacey G."/>
            <person name="Shoemaker R.C."/>
            <person name="Jackson S.A."/>
        </authorList>
    </citation>
    <scope>NUCLEOTIDE SEQUENCE [LARGE SCALE GENOMIC DNA]</scope>
    <source>
        <strain evidence="2">cv. Williams 82</strain>
        <tissue evidence="1">Callus</tissue>
    </source>
</reference>
<dbReference type="PaxDb" id="3847-GLYMA01G20935.1"/>
<dbReference type="EMBL" id="CM000834">
    <property type="protein sequence ID" value="KRH75403.1"/>
    <property type="molecule type" value="Genomic_DNA"/>
</dbReference>
<gene>
    <name evidence="1" type="ORF">GLYMA_01G083500</name>
</gene>